<dbReference type="Proteomes" id="UP000276407">
    <property type="component" value="Chromosome 1"/>
</dbReference>
<evidence type="ECO:0000313" key="2">
    <source>
        <dbReference type="Proteomes" id="UP000276407"/>
    </source>
</evidence>
<sequence length="217" mass="24369">MKQNPFRTFRIVSIFIVLAFVLLACKKEHALDPNAKIVQISSLGLGLDYEGWTFNDNPNLINQAEQIASESDNSGAIKKALEVAGINFFLFEYPQGSPEASQFNTNVNYTMEDLSKQPREISLDDYVSAVTGLYPTVFQKYEMINPPKKSKIHGMESVLLESRFEQSIGGKGVKIHNYQRVFIVDKKAHVFTGTFLDKDAQTKGPKVLEVLGKFVKL</sequence>
<dbReference type="PROSITE" id="PS51257">
    <property type="entry name" value="PROKAR_LIPOPROTEIN"/>
    <property type="match status" value="1"/>
</dbReference>
<proteinExistence type="predicted"/>
<organism evidence="1 2">
    <name type="scientific">Leptospira kmetyi</name>
    <dbReference type="NCBI Taxonomy" id="408139"/>
    <lineage>
        <taxon>Bacteria</taxon>
        <taxon>Pseudomonadati</taxon>
        <taxon>Spirochaetota</taxon>
        <taxon>Spirochaetia</taxon>
        <taxon>Leptospirales</taxon>
        <taxon>Leptospiraceae</taxon>
        <taxon>Leptospira</taxon>
    </lineage>
</organism>
<gene>
    <name evidence="1" type="ORF">EFP84_12340</name>
</gene>
<dbReference type="Gene3D" id="3.40.1000.10">
    <property type="entry name" value="Mog1/PsbP, alpha/beta/alpha sandwich"/>
    <property type="match status" value="1"/>
</dbReference>
<name>A0A2M9XRZ4_9LEPT</name>
<evidence type="ECO:0000313" key="1">
    <source>
        <dbReference type="EMBL" id="AYV56220.1"/>
    </source>
</evidence>
<dbReference type="NCBIfam" id="NF047501">
    <property type="entry name" value="lipo_LIC_13215"/>
    <property type="match status" value="1"/>
</dbReference>
<dbReference type="OrthoDB" id="339811at2"/>
<dbReference type="RefSeq" id="WP_010572863.1">
    <property type="nucleotide sequence ID" value="NZ_CP033614.1"/>
</dbReference>
<dbReference type="EMBL" id="CP033614">
    <property type="protein sequence ID" value="AYV56220.1"/>
    <property type="molecule type" value="Genomic_DNA"/>
</dbReference>
<protein>
    <submittedName>
        <fullName evidence="1">Uncharacterized protein</fullName>
    </submittedName>
</protein>
<reference evidence="1 2" key="1">
    <citation type="submission" date="2018-11" db="EMBL/GenBank/DDBJ databases">
        <title>Complete genome sequence of Leptospira kmetyi isolate LS 001/16 from soil sample associated with a leptospirosis patient in Kelantan.</title>
        <authorList>
            <person name="Muhammad Yusoff F."/>
            <person name="Muhammad Yusoff S."/>
            <person name="Ahmad M.N."/>
            <person name="Yusof N.Y."/>
            <person name="Aziah I."/>
        </authorList>
    </citation>
    <scope>NUCLEOTIDE SEQUENCE [LARGE SCALE GENOMIC DNA]</scope>
    <source>
        <strain evidence="1 2">LS 001/16</strain>
    </source>
</reference>
<dbReference type="AlphaFoldDB" id="A0A2M9XRZ4"/>
<dbReference type="KEGG" id="lkm:EFP84_12340"/>
<accession>A0A2M9XRZ4</accession>